<dbReference type="PANTHER" id="PTHR37691:SF1">
    <property type="entry name" value="BLR3518 PROTEIN"/>
    <property type="match status" value="1"/>
</dbReference>
<dbReference type="AlphaFoldDB" id="A0AAE8L803"/>
<keyword evidence="4" id="KW-1185">Reference proteome</keyword>
<dbReference type="KEGG" id="mphy:MCBMB27_03610"/>
<keyword evidence="1" id="KW-0732">Signal</keyword>
<evidence type="ECO:0000313" key="3">
    <source>
        <dbReference type="EMBL" id="SFH28959.1"/>
    </source>
</evidence>
<dbReference type="EMBL" id="CP015367">
    <property type="protein sequence ID" value="APT32901.1"/>
    <property type="molecule type" value="Genomic_DNA"/>
</dbReference>
<gene>
    <name evidence="2" type="ORF">MCBMB27_03610</name>
    <name evidence="3" type="ORF">SAMN05192567_11932</name>
</gene>
<evidence type="ECO:0000313" key="4">
    <source>
        <dbReference type="Proteomes" id="UP000185487"/>
    </source>
</evidence>
<sequence>MRQLPRRPILFLLAGLAAAPVSAAETGRGHRVVFQVDTADPATMNLTLNNATNVVDHYRAKNEAVEIDIVAFGPGLAMYRADKSTVADRIAHFAESGFPSKIQFSACNNTKTAMEKAEGHPIPLLPQATIVPSGVVQIMERQEQGWSYVRP</sequence>
<dbReference type="PANTHER" id="PTHR37691">
    <property type="entry name" value="BLR3518 PROTEIN"/>
    <property type="match status" value="1"/>
</dbReference>
<protein>
    <submittedName>
        <fullName evidence="2">Sulfur Metabolism</fullName>
    </submittedName>
</protein>
<dbReference type="Gene3D" id="3.40.1260.10">
    <property type="entry name" value="DsrEFH-like"/>
    <property type="match status" value="1"/>
</dbReference>
<dbReference type="RefSeq" id="WP_043353674.1">
    <property type="nucleotide sequence ID" value="NZ_CP015367.1"/>
</dbReference>
<proteinExistence type="predicted"/>
<dbReference type="Proteomes" id="UP000185487">
    <property type="component" value="Chromosome"/>
</dbReference>
<evidence type="ECO:0000313" key="5">
    <source>
        <dbReference type="Proteomes" id="UP000199140"/>
    </source>
</evidence>
<dbReference type="Proteomes" id="UP000199140">
    <property type="component" value="Unassembled WGS sequence"/>
</dbReference>
<name>A0AAE8L803_9HYPH</name>
<feature type="chain" id="PRO_5042222129" evidence="1">
    <location>
        <begin position="24"/>
        <end position="151"/>
    </location>
</feature>
<dbReference type="InterPro" id="IPR027396">
    <property type="entry name" value="DsrEFH-like"/>
</dbReference>
<reference evidence="3 5" key="2">
    <citation type="submission" date="2016-10" db="EMBL/GenBank/DDBJ databases">
        <authorList>
            <person name="Varghese N."/>
            <person name="Submissions S."/>
        </authorList>
    </citation>
    <scope>NUCLEOTIDE SEQUENCE [LARGE SCALE GENOMIC DNA]</scope>
    <source>
        <strain evidence="3 5">CBMB27</strain>
    </source>
</reference>
<dbReference type="SUPFAM" id="SSF75169">
    <property type="entry name" value="DsrEFH-like"/>
    <property type="match status" value="1"/>
</dbReference>
<evidence type="ECO:0000256" key="1">
    <source>
        <dbReference type="SAM" id="SignalP"/>
    </source>
</evidence>
<evidence type="ECO:0000313" key="2">
    <source>
        <dbReference type="EMBL" id="APT32901.1"/>
    </source>
</evidence>
<dbReference type="EMBL" id="FOPK01000019">
    <property type="protein sequence ID" value="SFH28959.1"/>
    <property type="molecule type" value="Genomic_DNA"/>
</dbReference>
<accession>A0AAE8L803</accession>
<feature type="signal peptide" evidence="1">
    <location>
        <begin position="1"/>
        <end position="23"/>
    </location>
</feature>
<dbReference type="GeneID" id="96605780"/>
<reference evidence="2 4" key="1">
    <citation type="submission" date="2016-04" db="EMBL/GenBank/DDBJ databases">
        <title>Complete genome sequencing and analysis of CBMB27, Methylobacterium phyllosphaerae isolated from leaf tissues of rice (Oryza sativa L.).</title>
        <authorList>
            <person name="Lee Y."/>
            <person name="Hwangbo K."/>
            <person name="Chung H."/>
            <person name="Yoo J."/>
            <person name="Kim K.Y."/>
            <person name="Sa T.M."/>
            <person name="Um Y."/>
            <person name="Madhaiyan M."/>
        </authorList>
    </citation>
    <scope>NUCLEOTIDE SEQUENCE [LARGE SCALE GENOMIC DNA]</scope>
    <source>
        <strain evidence="2 4">CBMB27</strain>
    </source>
</reference>
<organism evidence="3 5">
    <name type="scientific">Methylobacterium phyllosphaerae</name>
    <dbReference type="NCBI Taxonomy" id="418223"/>
    <lineage>
        <taxon>Bacteria</taxon>
        <taxon>Pseudomonadati</taxon>
        <taxon>Pseudomonadota</taxon>
        <taxon>Alphaproteobacteria</taxon>
        <taxon>Hyphomicrobiales</taxon>
        <taxon>Methylobacteriaceae</taxon>
        <taxon>Methylobacterium</taxon>
    </lineage>
</organism>